<name>A0A840WBA9_9ACTN</name>
<keyword evidence="2" id="KW-0472">Membrane</keyword>
<gene>
    <name evidence="3" type="ORF">HNR07_000462</name>
</gene>
<dbReference type="EMBL" id="JACHDO010000001">
    <property type="protein sequence ID" value="MBB5489325.1"/>
    <property type="molecule type" value="Genomic_DNA"/>
</dbReference>
<sequence length="341" mass="36765">MSPSEPPTPGRPGRRRKNSEPAELPAAADQSAPGRADNSADRAGGRRKGGGRRKKEPRRFGRMLTLLVGALVVALVALGTVLFFDLTGDDEQQTAQETRPALYRIQDSRDSNMNVVLSSREDDTRPLNEGELFERHNSEISGQSLDFTLRDSDLTEDCSAAVWGDGLQQALTDADCTQAGRATYVSDDDIFGVVTVFNLADIEGSRAVAQAMELPETEEDEEPVDPGFVLPPSGNDPFDRLGAGYSAADAIITGHYLVVVWVQPADSESVEERVSLVAPLVTLANFRNPFFRRIGEVGGGEGTGTEEGAGDGTEEELVEDPPLEEEIPIEEQVEQPVDPGE</sequence>
<feature type="compositionally biased region" description="Basic residues" evidence="1">
    <location>
        <begin position="45"/>
        <end position="56"/>
    </location>
</feature>
<keyword evidence="2" id="KW-1133">Transmembrane helix</keyword>
<evidence type="ECO:0000256" key="2">
    <source>
        <dbReference type="SAM" id="Phobius"/>
    </source>
</evidence>
<organism evidence="3 4">
    <name type="scientific">Nocardiopsis metallicus</name>
    <dbReference type="NCBI Taxonomy" id="179819"/>
    <lineage>
        <taxon>Bacteria</taxon>
        <taxon>Bacillati</taxon>
        <taxon>Actinomycetota</taxon>
        <taxon>Actinomycetes</taxon>
        <taxon>Streptosporangiales</taxon>
        <taxon>Nocardiopsidaceae</taxon>
        <taxon>Nocardiopsis</taxon>
    </lineage>
</organism>
<evidence type="ECO:0000313" key="3">
    <source>
        <dbReference type="EMBL" id="MBB5489325.1"/>
    </source>
</evidence>
<feature type="region of interest" description="Disordered" evidence="1">
    <location>
        <begin position="1"/>
        <end position="56"/>
    </location>
</feature>
<comment type="caution">
    <text evidence="3">The sequence shown here is derived from an EMBL/GenBank/DDBJ whole genome shotgun (WGS) entry which is preliminary data.</text>
</comment>
<dbReference type="AlphaFoldDB" id="A0A840WBA9"/>
<feature type="compositionally biased region" description="Acidic residues" evidence="1">
    <location>
        <begin position="308"/>
        <end position="333"/>
    </location>
</feature>
<feature type="transmembrane region" description="Helical" evidence="2">
    <location>
        <begin position="63"/>
        <end position="84"/>
    </location>
</feature>
<protein>
    <submittedName>
        <fullName evidence="3">Uncharacterized protein</fullName>
    </submittedName>
</protein>
<feature type="compositionally biased region" description="Gly residues" evidence="1">
    <location>
        <begin position="296"/>
        <end position="307"/>
    </location>
</feature>
<keyword evidence="4" id="KW-1185">Reference proteome</keyword>
<evidence type="ECO:0000256" key="1">
    <source>
        <dbReference type="SAM" id="MobiDB-lite"/>
    </source>
</evidence>
<feature type="region of interest" description="Disordered" evidence="1">
    <location>
        <begin position="295"/>
        <end position="341"/>
    </location>
</feature>
<accession>A0A840WBA9</accession>
<dbReference type="Proteomes" id="UP000579647">
    <property type="component" value="Unassembled WGS sequence"/>
</dbReference>
<feature type="compositionally biased region" description="Pro residues" evidence="1">
    <location>
        <begin position="1"/>
        <end position="10"/>
    </location>
</feature>
<keyword evidence="2" id="KW-0812">Transmembrane</keyword>
<evidence type="ECO:0000313" key="4">
    <source>
        <dbReference type="Proteomes" id="UP000579647"/>
    </source>
</evidence>
<reference evidence="3 4" key="1">
    <citation type="submission" date="2020-08" db="EMBL/GenBank/DDBJ databases">
        <title>Sequencing the genomes of 1000 actinobacteria strains.</title>
        <authorList>
            <person name="Klenk H.-P."/>
        </authorList>
    </citation>
    <scope>NUCLEOTIDE SEQUENCE [LARGE SCALE GENOMIC DNA]</scope>
    <source>
        <strain evidence="3 4">DSM 44598</strain>
    </source>
</reference>
<proteinExistence type="predicted"/>